<evidence type="ECO:0000256" key="3">
    <source>
        <dbReference type="PROSITE-ProRule" id="PRU00708"/>
    </source>
</evidence>
<dbReference type="FunFam" id="1.25.40.10:FF:000366">
    <property type="entry name" value="Pentatricopeptide (PPR) repeat-containing protein"/>
    <property type="match status" value="1"/>
</dbReference>
<dbReference type="PROSITE" id="PS51375">
    <property type="entry name" value="PPR"/>
    <property type="match status" value="5"/>
</dbReference>
<dbReference type="AlphaFoldDB" id="A0AA42ATI1"/>
<comment type="caution">
    <text evidence="5">The sequence shown here is derived from an EMBL/GenBank/DDBJ whole genome shotgun (WGS) entry which is preliminary data.</text>
</comment>
<dbReference type="PANTHER" id="PTHR47926:SF373">
    <property type="entry name" value="TETRATRICOPEPTIDE-LIKE HELICAL DOMAIN SUPERFAMILY, DYW DOMAIN-CONTAINING PROTEIN"/>
    <property type="match status" value="1"/>
</dbReference>
<dbReference type="Gene3D" id="1.25.40.10">
    <property type="entry name" value="Tetratricopeptide repeat domain"/>
    <property type="match status" value="5"/>
</dbReference>
<dbReference type="NCBIfam" id="TIGR00756">
    <property type="entry name" value="PPR"/>
    <property type="match status" value="7"/>
</dbReference>
<accession>A0AA42ATI1</accession>
<dbReference type="SUPFAM" id="SSF48452">
    <property type="entry name" value="TPR-like"/>
    <property type="match status" value="1"/>
</dbReference>
<dbReference type="GO" id="GO:0003723">
    <property type="term" value="F:RNA binding"/>
    <property type="evidence" value="ECO:0007669"/>
    <property type="project" value="InterPro"/>
</dbReference>
<sequence length="627" mass="70993">MDMYAKHGFICSARQVFDEMFDRKIADWNSMISGYWKWGYQNEASCLFELMRDRNVISWTAMVSGYCKSGDLENARRVFREMPEKSVVSWNAMLSGYVQNGFIEEGLSLFEEMMDVTDIKPDETTWVTVISSCAAKGDPELAKSLVSLIDSRKINLNSFIKTALIDMYAKCGSLETARKIFDDMGCQRNLVSWNAMISAYTKNADLASARELFNEMPEKDVVSWNSLISGYAQNGQSLMAIELFKEMLKTEKLKVDEVTMVSVISACGHLGALELGKWVISFCREHRIRLSISGYNSMISMYSRCGSIEEAKKAFQEMPKRDVVSYNSLIAGFASHGNGIKAFELILQMKEEGIEPDGITFMAVLTACSHAGLSKEAWELFKSIRNPAVDHYACMVDLLGRIGELDEAKKLVDEMPMKPHAGVYGALLNACRLHKRVEIGEVAAYELFELEPENSGNYVLLSNIYASMGRWEDVEKIRELMKKKGVAKTTGWSWVEYEGNIHRFIAGDRGHKYSEEIYKLLKELGKKMRGMGYVADKSCVLRDVEEEEKEEMVGTHSEKLAIGFALVVSGDNTTNGVIRVVKNLRVCGDCHRFIKILSKLVEREIVVRDNNRFHCFKDGECSCKDFW</sequence>
<proteinExistence type="inferred from homology"/>
<feature type="repeat" description="PPR" evidence="3">
    <location>
        <begin position="454"/>
        <end position="488"/>
    </location>
</feature>
<name>A0AA42ATI1_PAPNU</name>
<protein>
    <recommendedName>
        <fullName evidence="4">DYW domain-containing protein</fullName>
    </recommendedName>
</protein>
<evidence type="ECO:0000313" key="6">
    <source>
        <dbReference type="Proteomes" id="UP001177140"/>
    </source>
</evidence>
<dbReference type="InterPro" id="IPR002885">
    <property type="entry name" value="PPR_rpt"/>
</dbReference>
<dbReference type="Pfam" id="PF14432">
    <property type="entry name" value="DYW_deaminase"/>
    <property type="match status" value="1"/>
</dbReference>
<evidence type="ECO:0000256" key="1">
    <source>
        <dbReference type="ARBA" id="ARBA00006643"/>
    </source>
</evidence>
<dbReference type="PANTHER" id="PTHR47926">
    <property type="entry name" value="PENTATRICOPEPTIDE REPEAT-CONTAINING PROTEIN"/>
    <property type="match status" value="1"/>
</dbReference>
<comment type="similarity">
    <text evidence="1">Belongs to the PPR family. PCMP-H subfamily.</text>
</comment>
<dbReference type="InterPro" id="IPR032867">
    <property type="entry name" value="DYW_dom"/>
</dbReference>
<dbReference type="Pfam" id="PF13041">
    <property type="entry name" value="PPR_2"/>
    <property type="match status" value="3"/>
</dbReference>
<dbReference type="InterPro" id="IPR046960">
    <property type="entry name" value="PPR_At4g14850-like_plant"/>
</dbReference>
<feature type="repeat" description="PPR" evidence="3">
    <location>
        <begin position="189"/>
        <end position="223"/>
    </location>
</feature>
<dbReference type="InterPro" id="IPR011990">
    <property type="entry name" value="TPR-like_helical_dom_sf"/>
</dbReference>
<dbReference type="FunFam" id="1.25.40.10:FF:000031">
    <property type="entry name" value="Pentatricopeptide repeat-containing protein mitochondrial"/>
    <property type="match status" value="1"/>
</dbReference>
<dbReference type="GO" id="GO:0008270">
    <property type="term" value="F:zinc ion binding"/>
    <property type="evidence" value="ECO:0007669"/>
    <property type="project" value="InterPro"/>
</dbReference>
<dbReference type="Pfam" id="PF01535">
    <property type="entry name" value="PPR"/>
    <property type="match status" value="1"/>
</dbReference>
<gene>
    <name evidence="5" type="ORF">MKW94_006111</name>
</gene>
<evidence type="ECO:0000313" key="5">
    <source>
        <dbReference type="EMBL" id="MCL7040335.1"/>
    </source>
</evidence>
<dbReference type="GO" id="GO:0009451">
    <property type="term" value="P:RNA modification"/>
    <property type="evidence" value="ECO:0007669"/>
    <property type="project" value="InterPro"/>
</dbReference>
<feature type="domain" description="DYW" evidence="4">
    <location>
        <begin position="532"/>
        <end position="627"/>
    </location>
</feature>
<dbReference type="FunFam" id="1.25.40.10:FF:000412">
    <property type="entry name" value="Putative pentatricopeptide repeat-containing protein"/>
    <property type="match status" value="1"/>
</dbReference>
<dbReference type="Proteomes" id="UP001177140">
    <property type="component" value="Unassembled WGS sequence"/>
</dbReference>
<reference evidence="5" key="1">
    <citation type="submission" date="2022-03" db="EMBL/GenBank/DDBJ databases">
        <title>A functionally conserved STORR gene fusion in Papaver species that diverged 16.8 million years ago.</title>
        <authorList>
            <person name="Catania T."/>
        </authorList>
    </citation>
    <scope>NUCLEOTIDE SEQUENCE</scope>
    <source>
        <strain evidence="5">S-191538</strain>
    </source>
</reference>
<feature type="repeat" description="PPR" evidence="3">
    <location>
        <begin position="322"/>
        <end position="356"/>
    </location>
</feature>
<dbReference type="Pfam" id="PF12854">
    <property type="entry name" value="PPR_1"/>
    <property type="match status" value="2"/>
</dbReference>
<evidence type="ECO:0000256" key="2">
    <source>
        <dbReference type="ARBA" id="ARBA00022737"/>
    </source>
</evidence>
<organism evidence="5 6">
    <name type="scientific">Papaver nudicaule</name>
    <name type="common">Iceland poppy</name>
    <dbReference type="NCBI Taxonomy" id="74823"/>
    <lineage>
        <taxon>Eukaryota</taxon>
        <taxon>Viridiplantae</taxon>
        <taxon>Streptophyta</taxon>
        <taxon>Embryophyta</taxon>
        <taxon>Tracheophyta</taxon>
        <taxon>Spermatophyta</taxon>
        <taxon>Magnoliopsida</taxon>
        <taxon>Ranunculales</taxon>
        <taxon>Papaveraceae</taxon>
        <taxon>Papaveroideae</taxon>
        <taxon>Papaver</taxon>
    </lineage>
</organism>
<dbReference type="InterPro" id="IPR046848">
    <property type="entry name" value="E_motif"/>
</dbReference>
<evidence type="ECO:0000259" key="4">
    <source>
        <dbReference type="Pfam" id="PF14432"/>
    </source>
</evidence>
<keyword evidence="2" id="KW-0677">Repeat</keyword>
<dbReference type="FunFam" id="1.25.40.10:FF:000333">
    <property type="entry name" value="Pentatricopeptide repeat-containing protein"/>
    <property type="match status" value="1"/>
</dbReference>
<feature type="repeat" description="PPR" evidence="3">
    <location>
        <begin position="291"/>
        <end position="321"/>
    </location>
</feature>
<dbReference type="EMBL" id="JAJJMA010211059">
    <property type="protein sequence ID" value="MCL7040335.1"/>
    <property type="molecule type" value="Genomic_DNA"/>
</dbReference>
<dbReference type="Pfam" id="PF20431">
    <property type="entry name" value="E_motif"/>
    <property type="match status" value="1"/>
</dbReference>
<keyword evidence="6" id="KW-1185">Reference proteome</keyword>
<feature type="repeat" description="PPR" evidence="3">
    <location>
        <begin position="55"/>
        <end position="89"/>
    </location>
</feature>